<dbReference type="EMBL" id="LGFD01000032">
    <property type="protein sequence ID" value="KUK17190.1"/>
    <property type="molecule type" value="Genomic_DNA"/>
</dbReference>
<dbReference type="CDD" id="cd02857">
    <property type="entry name" value="E_set_CDase_PDE_N"/>
    <property type="match status" value="1"/>
</dbReference>
<dbReference type="InterPro" id="IPR017853">
    <property type="entry name" value="GH"/>
</dbReference>
<reference evidence="5" key="1">
    <citation type="journal article" date="2015" name="MBio">
        <title>Genome-Resolved Metagenomic Analysis Reveals Roles for Candidate Phyla and Other Microbial Community Members in Biogeochemical Transformations in Oil Reservoirs.</title>
        <authorList>
            <person name="Hu P."/>
            <person name="Tom L."/>
            <person name="Singh A."/>
            <person name="Thomas B.C."/>
            <person name="Baker B.J."/>
            <person name="Piceno Y.M."/>
            <person name="Andersen G.L."/>
            <person name="Banfield J.F."/>
        </authorList>
    </citation>
    <scope>NUCLEOTIDE SEQUENCE [LARGE SCALE GENOMIC DNA]</scope>
</reference>
<protein>
    <submittedName>
        <fullName evidence="4">Pullulan hydrolase type III</fullName>
    </submittedName>
</protein>
<dbReference type="Pfam" id="PF16561">
    <property type="entry name" value="AMPK1_CBM"/>
    <property type="match status" value="1"/>
</dbReference>
<evidence type="ECO:0000256" key="2">
    <source>
        <dbReference type="ARBA" id="ARBA00023295"/>
    </source>
</evidence>
<dbReference type="Gene3D" id="3.20.20.80">
    <property type="entry name" value="Glycosidases"/>
    <property type="match status" value="1"/>
</dbReference>
<dbReference type="InterPro" id="IPR004185">
    <property type="entry name" value="Glyco_hydro_13_lg-like_dom"/>
</dbReference>
<dbReference type="GO" id="GO:0004553">
    <property type="term" value="F:hydrolase activity, hydrolyzing O-glycosyl compounds"/>
    <property type="evidence" value="ECO:0007669"/>
    <property type="project" value="InterPro"/>
</dbReference>
<evidence type="ECO:0000313" key="4">
    <source>
        <dbReference type="EMBL" id="KUK17190.1"/>
    </source>
</evidence>
<evidence type="ECO:0000256" key="1">
    <source>
        <dbReference type="ARBA" id="ARBA00022801"/>
    </source>
</evidence>
<dbReference type="CDD" id="cd11338">
    <property type="entry name" value="AmyAc_CMD"/>
    <property type="match status" value="1"/>
</dbReference>
<proteinExistence type="predicted"/>
<dbReference type="SUPFAM" id="SSF51445">
    <property type="entry name" value="(Trans)glycosidases"/>
    <property type="match status" value="1"/>
</dbReference>
<evidence type="ECO:0000259" key="3">
    <source>
        <dbReference type="SMART" id="SM00642"/>
    </source>
</evidence>
<keyword evidence="2" id="KW-0326">Glycosidase</keyword>
<dbReference type="CDD" id="cd02859">
    <property type="entry name" value="E_set_AMPKbeta_like_N"/>
    <property type="match status" value="1"/>
</dbReference>
<feature type="domain" description="Glycosyl hydrolase family 13 catalytic" evidence="3">
    <location>
        <begin position="261"/>
        <end position="650"/>
    </location>
</feature>
<accession>A0A101ELN6</accession>
<dbReference type="InterPro" id="IPR032640">
    <property type="entry name" value="AMPK1_CBM"/>
</dbReference>
<evidence type="ECO:0000313" key="5">
    <source>
        <dbReference type="Proteomes" id="UP000053911"/>
    </source>
</evidence>
<dbReference type="PANTHER" id="PTHR10357">
    <property type="entry name" value="ALPHA-AMYLASE FAMILY MEMBER"/>
    <property type="match status" value="1"/>
</dbReference>
<dbReference type="InterPro" id="IPR045857">
    <property type="entry name" value="O16G_dom_2"/>
</dbReference>
<dbReference type="AlphaFoldDB" id="A0A101ELN6"/>
<dbReference type="Pfam" id="PF00128">
    <property type="entry name" value="Alpha-amylase"/>
    <property type="match status" value="1"/>
</dbReference>
<dbReference type="GO" id="GO:0005975">
    <property type="term" value="P:carbohydrate metabolic process"/>
    <property type="evidence" value="ECO:0007669"/>
    <property type="project" value="InterPro"/>
</dbReference>
<dbReference type="RefSeq" id="WP_283217771.1">
    <property type="nucleotide sequence ID" value="NZ_LGFD01000032.1"/>
</dbReference>
<sequence length="729" mass="83648">MRRWLRTLLLVMFILNIIASGCLQEISPSTTHELRLPSGNYTFIYINEKTQNLCALGKVPVTFRYQPKENVTSVSLRGSFNDWGELPMKNENGTWARTLCLEPGRYEYKFFVDGEWVKDMSIVDPKADAYVDDGFGGKNAIKIVKGEQGLIIEHDLKNPAYLSIADNRTVIRFKIQPNQIQSAFLVTSNGEYKMERQFWWGSGEVWRVEIQEIEPMEYYFKLTTNNEEVLILNTSKNPFFTFDGINRFPQVEWVSKGVGYQIFPDRFNNGDSNNDALALQTDEFWFNELTNERPILSNWSDPISLLHCCHQYFGGDIKGIIEKLDYLQELGVTVIYLNPIFLAGSAHGYDVYDYYRLDPQFGSEEDLKTLIEEAHKRDIRIIFDFVPNHSGIGHWAFLDVASRGKKSPYWNWYFVQRWPFRLGDGKSYLGWWGLGSLPKLNTANPEVKEYLIGAALYWLDFGFDGIRIDAPQELINAEEFFSELRKAIKEKHPYAYIVGEIWELSPKWVQGSMFDSLMNYALGRDILLAYARGEWNGERTLELLGRYYASYGENVVAMGFNLVSSHDTSRVLTDLGGGNLGDTPKPEAIQRLKILSTLLYTLPGMPVTFQGNERGLLGDKEHFDSHRYPIQWETVNEEVLTHYKNLADLRKSVSALTNSKIKLYTAKEGVLAFFRGHEDEVLVIANNAPKDTAIPLPSGKWKQIWPEGENIFEKELKVPGLEVLVLVKA</sequence>
<dbReference type="SUPFAM" id="SSF51011">
    <property type="entry name" value="Glycosyl hydrolase domain"/>
    <property type="match status" value="1"/>
</dbReference>
<gene>
    <name evidence="4" type="ORF">XD54_1516</name>
</gene>
<dbReference type="SMART" id="SM00642">
    <property type="entry name" value="Aamy"/>
    <property type="match status" value="1"/>
</dbReference>
<organism evidence="4 5">
    <name type="scientific">Thermococcus sibiricus</name>
    <dbReference type="NCBI Taxonomy" id="172049"/>
    <lineage>
        <taxon>Archaea</taxon>
        <taxon>Methanobacteriati</taxon>
        <taxon>Methanobacteriota</taxon>
        <taxon>Thermococci</taxon>
        <taxon>Thermococcales</taxon>
        <taxon>Thermococcaceae</taxon>
        <taxon>Thermococcus</taxon>
    </lineage>
</organism>
<dbReference type="InterPro" id="IPR014756">
    <property type="entry name" value="Ig_E-set"/>
</dbReference>
<dbReference type="Proteomes" id="UP000053911">
    <property type="component" value="Unassembled WGS sequence"/>
</dbReference>
<keyword evidence="1 4" id="KW-0378">Hydrolase</keyword>
<comment type="caution">
    <text evidence="4">The sequence shown here is derived from an EMBL/GenBank/DDBJ whole genome shotgun (WGS) entry which is preliminary data.</text>
</comment>
<dbReference type="Gene3D" id="2.60.40.10">
    <property type="entry name" value="Immunoglobulins"/>
    <property type="match status" value="2"/>
</dbReference>
<name>A0A101ELN6_9EURY</name>
<dbReference type="PATRIC" id="fig|172049.5.peg.779"/>
<dbReference type="PROSITE" id="PS51257">
    <property type="entry name" value="PROKAR_LIPOPROTEIN"/>
    <property type="match status" value="1"/>
</dbReference>
<dbReference type="InterPro" id="IPR013783">
    <property type="entry name" value="Ig-like_fold"/>
</dbReference>
<dbReference type="Gene3D" id="3.90.400.10">
    <property type="entry name" value="Oligo-1,6-glucosidase, Domain 2"/>
    <property type="match status" value="1"/>
</dbReference>
<dbReference type="SUPFAM" id="SSF81296">
    <property type="entry name" value="E set domains"/>
    <property type="match status" value="1"/>
</dbReference>
<dbReference type="InterPro" id="IPR006047">
    <property type="entry name" value="GH13_cat_dom"/>
</dbReference>
<dbReference type="PANTHER" id="PTHR10357:SF210">
    <property type="entry name" value="MALTODEXTRIN GLUCOSIDASE"/>
    <property type="match status" value="1"/>
</dbReference>